<reference evidence="1 2" key="1">
    <citation type="journal article" date="2021" name="Microorganisms">
        <title>Genome Evolution of Filamentous Cyanobacterium Nostoc Species: From Facultative Symbiosis to Free Living.</title>
        <authorList>
            <person name="Huo D."/>
            <person name="Li H."/>
            <person name="Cai F."/>
            <person name="Guo X."/>
            <person name="Qiao Z."/>
            <person name="Wang W."/>
            <person name="Yu G."/>
            <person name="Li R."/>
        </authorList>
    </citation>
    <scope>NUCLEOTIDE SEQUENCE [LARGE SCALE GENOMIC DNA]</scope>
    <source>
        <strain evidence="1 2">CHAB 5714</strain>
    </source>
</reference>
<sequence length="61" mass="6916">MAIPTLEDSLTLRYPRPHEESNLRFDLVRGQLVTAQKFISSPTFGNGERLLFAEAKRDKPG</sequence>
<evidence type="ECO:0000313" key="1">
    <source>
        <dbReference type="EMBL" id="MCC5598654.1"/>
    </source>
</evidence>
<keyword evidence="2" id="KW-1185">Reference proteome</keyword>
<comment type="caution">
    <text evidence="1">The sequence shown here is derived from an EMBL/GenBank/DDBJ whole genome shotgun (WGS) entry which is preliminary data.</text>
</comment>
<evidence type="ECO:0000313" key="2">
    <source>
        <dbReference type="Proteomes" id="UP001199525"/>
    </source>
</evidence>
<organism evidence="1 2">
    <name type="scientific">Nostoc favosum CHAB5714</name>
    <dbReference type="NCBI Taxonomy" id="2780399"/>
    <lineage>
        <taxon>Bacteria</taxon>
        <taxon>Bacillati</taxon>
        <taxon>Cyanobacteriota</taxon>
        <taxon>Cyanophyceae</taxon>
        <taxon>Nostocales</taxon>
        <taxon>Nostocaceae</taxon>
        <taxon>Nostoc</taxon>
        <taxon>Nostoc favosum</taxon>
    </lineage>
</organism>
<dbReference type="Proteomes" id="UP001199525">
    <property type="component" value="Unassembled WGS sequence"/>
</dbReference>
<name>A0ABS8I4B2_9NOSO</name>
<accession>A0ABS8I4B2</accession>
<dbReference type="EMBL" id="JAIVFQ010000004">
    <property type="protein sequence ID" value="MCC5598654.1"/>
    <property type="molecule type" value="Genomic_DNA"/>
</dbReference>
<protein>
    <submittedName>
        <fullName evidence="1">Uncharacterized protein</fullName>
    </submittedName>
</protein>
<gene>
    <name evidence="1" type="ORF">LC586_05340</name>
</gene>
<proteinExistence type="predicted"/>
<dbReference type="RefSeq" id="WP_229483532.1">
    <property type="nucleotide sequence ID" value="NZ_JAIVFQ010000004.1"/>
</dbReference>